<dbReference type="InterPro" id="IPR000315">
    <property type="entry name" value="Znf_B-box"/>
</dbReference>
<keyword evidence="1" id="KW-0479">Metal-binding</keyword>
<dbReference type="PANTHER" id="PTHR25462:SF296">
    <property type="entry name" value="MEIOTIC P26, ISOFORM F"/>
    <property type="match status" value="1"/>
</dbReference>
<feature type="domain" description="B box-type" evidence="2">
    <location>
        <begin position="52"/>
        <end position="94"/>
    </location>
</feature>
<accession>A0ABQ8XKX7</accession>
<sequence length="682" mass="78965">MTNLPIDKCSVCKKEPPTSFCKVCNKLYCETHTEEHSKEGHEVYEIGEETDTKIIICSTHFRLNEILCCDCDRLICPLCADNHTGHKTHQVSEIHDKLKTQLALKQKEAYKLILSCKMFIERIDDLIKEIKREKIRTLSRIKFMFDTLTDLVNNKKLEITQQAEQISKNKIKTINELGGIWKEMQKTLKNYTTIINKAIEAKEKGDIRASVYYYNEIQNIDLQKLQNLSEQSKITSMGFFDFLLDYPIQTQVQSLSDLTLEFPFDIAKTIFNVPEFVPIGHFTQLVISLRDENKKPIETNIYPEIKINWQTPTGDIFNKYKFRQGMNNGKFYITAQPKIIGIHKITITINNEPILNSKTGKPVFQIEVKPPYDLENSEFIYDEVIVENTKYPVQFLLKDFEGNPIDVKEDLNISCVLHDGKSTREIEMEKVENKKGLWRGEFSLKIENKGSFEFKVKNNPIKGSPFKVQIGNHEDTFEYIHNYFDDNDDEKKETKKPMDIDDIFGDNDGKNKNESGELVKLSNFGRTVENCWDIDNNPHYVTGATQLFGKRIYHFQFRIKKKKSKTTSLQIGICDSAIDLESAVKGALLFDCGKACKIQDGKQTDYGQVASEGSIVEMWIDFFERIIKYNIIQKPSKKKKLKKKQKSSWFPIAFENIPQKCLIIIVLFGREDKIAIVPTQMN</sequence>
<dbReference type="InterPro" id="IPR043136">
    <property type="entry name" value="B30.2/SPRY_sf"/>
</dbReference>
<evidence type="ECO:0000313" key="4">
    <source>
        <dbReference type="Proteomes" id="UP001150062"/>
    </source>
</evidence>
<keyword evidence="1" id="KW-0863">Zinc-finger</keyword>
<dbReference type="Gene3D" id="3.30.160.60">
    <property type="entry name" value="Classic Zinc Finger"/>
    <property type="match status" value="1"/>
</dbReference>
<comment type="caution">
    <text evidence="3">The sequence shown here is derived from an EMBL/GenBank/DDBJ whole genome shotgun (WGS) entry which is preliminary data.</text>
</comment>
<organism evidence="3 4">
    <name type="scientific">Anaeramoeba flamelloides</name>
    <dbReference type="NCBI Taxonomy" id="1746091"/>
    <lineage>
        <taxon>Eukaryota</taxon>
        <taxon>Metamonada</taxon>
        <taxon>Anaeramoebidae</taxon>
        <taxon>Anaeramoeba</taxon>
    </lineage>
</organism>
<dbReference type="Proteomes" id="UP001150062">
    <property type="component" value="Unassembled WGS sequence"/>
</dbReference>
<keyword evidence="1" id="KW-0862">Zinc</keyword>
<protein>
    <recommendedName>
        <fullName evidence="2">B box-type domain-containing protein</fullName>
    </recommendedName>
</protein>
<evidence type="ECO:0000256" key="1">
    <source>
        <dbReference type="PROSITE-ProRule" id="PRU00024"/>
    </source>
</evidence>
<dbReference type="EMBL" id="JAOAOG010000281">
    <property type="protein sequence ID" value="KAJ6233262.1"/>
    <property type="molecule type" value="Genomic_DNA"/>
</dbReference>
<dbReference type="SUPFAM" id="SSF57845">
    <property type="entry name" value="B-box zinc-binding domain"/>
    <property type="match status" value="1"/>
</dbReference>
<evidence type="ECO:0000313" key="3">
    <source>
        <dbReference type="EMBL" id="KAJ6233262.1"/>
    </source>
</evidence>
<dbReference type="CDD" id="cd19757">
    <property type="entry name" value="Bbox1"/>
    <property type="match status" value="1"/>
</dbReference>
<dbReference type="InterPro" id="IPR047153">
    <property type="entry name" value="TRIM45/56/19-like"/>
</dbReference>
<dbReference type="Gene3D" id="2.60.120.920">
    <property type="match status" value="1"/>
</dbReference>
<gene>
    <name evidence="3" type="ORF">M0813_30141</name>
</gene>
<dbReference type="PANTHER" id="PTHR25462">
    <property type="entry name" value="BONUS, ISOFORM C-RELATED"/>
    <property type="match status" value="1"/>
</dbReference>
<feature type="domain" description="B box-type" evidence="2">
    <location>
        <begin position="4"/>
        <end position="46"/>
    </location>
</feature>
<name>A0ABQ8XKX7_9EUKA</name>
<proteinExistence type="predicted"/>
<reference evidence="3" key="1">
    <citation type="submission" date="2022-08" db="EMBL/GenBank/DDBJ databases">
        <title>Novel sulfate-reducing endosymbionts in the free-living metamonad Anaeramoeba.</title>
        <authorList>
            <person name="Jerlstrom-Hultqvist J."/>
            <person name="Cepicka I."/>
            <person name="Gallot-Lavallee L."/>
            <person name="Salas-Leiva D."/>
            <person name="Curtis B.A."/>
            <person name="Zahonova K."/>
            <person name="Pipaliya S."/>
            <person name="Dacks J."/>
            <person name="Roger A.J."/>
        </authorList>
    </citation>
    <scope>NUCLEOTIDE SEQUENCE</scope>
    <source>
        <strain evidence="3">Schooner1</strain>
    </source>
</reference>
<evidence type="ECO:0000259" key="2">
    <source>
        <dbReference type="PROSITE" id="PS50119"/>
    </source>
</evidence>
<dbReference type="PROSITE" id="PS50119">
    <property type="entry name" value="ZF_BBOX"/>
    <property type="match status" value="2"/>
</dbReference>
<keyword evidence="4" id="KW-1185">Reference proteome</keyword>
<dbReference type="SMART" id="SM00336">
    <property type="entry name" value="BBOX"/>
    <property type="match status" value="2"/>
</dbReference>